<dbReference type="NCBIfam" id="TIGR04306">
    <property type="entry name" value="salvage_TenA"/>
    <property type="match status" value="1"/>
</dbReference>
<comment type="catalytic activity">
    <reaction evidence="1 9">
        <text>4-amino-5-aminomethyl-2-methylpyrimidine + H2O = 4-amino-5-hydroxymethyl-2-methylpyrimidine + NH4(+)</text>
        <dbReference type="Rhea" id="RHEA:31799"/>
        <dbReference type="ChEBI" id="CHEBI:15377"/>
        <dbReference type="ChEBI" id="CHEBI:16892"/>
        <dbReference type="ChEBI" id="CHEBI:28938"/>
        <dbReference type="ChEBI" id="CHEBI:63416"/>
        <dbReference type="EC" id="3.5.99.2"/>
    </reaction>
</comment>
<comment type="function">
    <text evidence="9">Catalyzes an amino-pyrimidine hydrolysis reaction at the C5' of the pyrimidine moiety of thiamine compounds, a reaction that is part of a thiamine salvage pathway.</text>
</comment>
<dbReference type="InterPro" id="IPR050967">
    <property type="entry name" value="Thiamine_Salvage_TenA"/>
</dbReference>
<evidence type="ECO:0000256" key="7">
    <source>
        <dbReference type="ARBA" id="ARBA00022977"/>
    </source>
</evidence>
<dbReference type="InterPro" id="IPR027574">
    <property type="entry name" value="Thiaminase_II"/>
</dbReference>
<dbReference type="InterPro" id="IPR016084">
    <property type="entry name" value="Haem_Oase-like_multi-hlx"/>
</dbReference>
<evidence type="ECO:0000256" key="8">
    <source>
        <dbReference type="ARBA" id="ARBA00048337"/>
    </source>
</evidence>
<evidence type="ECO:0000256" key="6">
    <source>
        <dbReference type="ARBA" id="ARBA00013647"/>
    </source>
</evidence>
<dbReference type="EMBL" id="JAWDIQ010000002">
    <property type="protein sequence ID" value="MDY0409041.1"/>
    <property type="molecule type" value="Genomic_DNA"/>
</dbReference>
<evidence type="ECO:0000256" key="9">
    <source>
        <dbReference type="RuleBase" id="RU363093"/>
    </source>
</evidence>
<gene>
    <name evidence="11" type="primary">tenA</name>
    <name evidence="11" type="ORF">RWD45_11300</name>
</gene>
<dbReference type="SUPFAM" id="SSF48613">
    <property type="entry name" value="Heme oxygenase-like"/>
    <property type="match status" value="1"/>
</dbReference>
<protein>
    <recommendedName>
        <fullName evidence="6 9">Aminopyrimidine aminohydrolase</fullName>
        <ecNumber evidence="5 9">3.5.99.2</ecNumber>
    </recommendedName>
</protein>
<dbReference type="PANTHER" id="PTHR43198">
    <property type="entry name" value="BIFUNCTIONAL TH2 PROTEIN"/>
    <property type="match status" value="1"/>
</dbReference>
<evidence type="ECO:0000256" key="1">
    <source>
        <dbReference type="ARBA" id="ARBA00001881"/>
    </source>
</evidence>
<dbReference type="InterPro" id="IPR004305">
    <property type="entry name" value="Thiaminase-2/PQQC"/>
</dbReference>
<proteinExistence type="inferred from homology"/>
<comment type="caution">
    <text evidence="11">The sequence shown here is derived from an EMBL/GenBank/DDBJ whole genome shotgun (WGS) entry which is preliminary data.</text>
</comment>
<keyword evidence="12" id="KW-1185">Reference proteome</keyword>
<dbReference type="Gene3D" id="1.20.910.10">
    <property type="entry name" value="Heme oxygenase-like"/>
    <property type="match status" value="1"/>
</dbReference>
<evidence type="ECO:0000256" key="2">
    <source>
        <dbReference type="ARBA" id="ARBA00004948"/>
    </source>
</evidence>
<keyword evidence="7 9" id="KW-0784">Thiamine biosynthesis</keyword>
<reference evidence="11 12" key="1">
    <citation type="submission" date="2023-10" db="EMBL/GenBank/DDBJ databases">
        <title>Virgibacillus soli CC-YMP-6 genome.</title>
        <authorList>
            <person name="Miliotis G."/>
            <person name="Sengupta P."/>
            <person name="Hameed A."/>
            <person name="Chuvochina M."/>
            <person name="Mcdonagh F."/>
            <person name="Simpson A.C."/>
            <person name="Singh N.K."/>
            <person name="Rekha P.D."/>
            <person name="Raman K."/>
            <person name="Hugenholtz P."/>
            <person name="Venkateswaran K."/>
        </authorList>
    </citation>
    <scope>NUCLEOTIDE SEQUENCE [LARGE SCALE GENOMIC DNA]</scope>
    <source>
        <strain evidence="11 12">CC-YMP-6</strain>
    </source>
</reference>
<comment type="subunit">
    <text evidence="4">Homotetramer.</text>
</comment>
<feature type="domain" description="Thiaminase-2/PQQC" evidence="10">
    <location>
        <begin position="12"/>
        <end position="210"/>
    </location>
</feature>
<accession>A0ABU5CRP5</accession>
<evidence type="ECO:0000256" key="4">
    <source>
        <dbReference type="ARBA" id="ARBA00011881"/>
    </source>
</evidence>
<dbReference type="RefSeq" id="WP_320379862.1">
    <property type="nucleotide sequence ID" value="NZ_JAWDIQ010000002.1"/>
</dbReference>
<evidence type="ECO:0000313" key="12">
    <source>
        <dbReference type="Proteomes" id="UP001275315"/>
    </source>
</evidence>
<keyword evidence="9" id="KW-0378">Hydrolase</keyword>
<evidence type="ECO:0000313" key="11">
    <source>
        <dbReference type="EMBL" id="MDY0409041.1"/>
    </source>
</evidence>
<name>A0ABU5CRP5_9BACI</name>
<comment type="catalytic activity">
    <reaction evidence="8 9">
        <text>thiamine + H2O = 5-(2-hydroxyethyl)-4-methylthiazole + 4-amino-5-hydroxymethyl-2-methylpyrimidine + H(+)</text>
        <dbReference type="Rhea" id="RHEA:17509"/>
        <dbReference type="ChEBI" id="CHEBI:15377"/>
        <dbReference type="ChEBI" id="CHEBI:15378"/>
        <dbReference type="ChEBI" id="CHEBI:16892"/>
        <dbReference type="ChEBI" id="CHEBI:17957"/>
        <dbReference type="ChEBI" id="CHEBI:18385"/>
        <dbReference type="EC" id="3.5.99.2"/>
    </reaction>
</comment>
<comment type="pathway">
    <text evidence="2 9">Cofactor biosynthesis; thiamine diphosphate biosynthesis.</text>
</comment>
<dbReference type="Proteomes" id="UP001275315">
    <property type="component" value="Unassembled WGS sequence"/>
</dbReference>
<dbReference type="EC" id="3.5.99.2" evidence="5 9"/>
<dbReference type="Pfam" id="PF03070">
    <property type="entry name" value="TENA_THI-4"/>
    <property type="match status" value="1"/>
</dbReference>
<sequence length="234" mass="27046">MQFTDQLKMATKDSWEQSLNHPFVQGIVRGDLPLDTFKYYILQDIYYLKHYGKIHAIAASQADDFKLTAILAKKASSTAEAELTVHNEHAAILNITQDEVGNFKPAPTAYAYTSHLYRATMSGNLAHTVAAMLPCYWLYADIGKKNENATPEPDIYRNWIKMYASDWFQDATSEMIDMLNTLVADMNEKEKEKVKEQFVIAKEYELHFWKCLTQRKHGYPIKNILEYKIRESNS</sequence>
<comment type="similarity">
    <text evidence="3 9">Belongs to the TenA family.</text>
</comment>
<evidence type="ECO:0000256" key="5">
    <source>
        <dbReference type="ARBA" id="ARBA00012684"/>
    </source>
</evidence>
<dbReference type="PANTHER" id="PTHR43198:SF2">
    <property type="entry name" value="SI:CH1073-67J19.1-RELATED"/>
    <property type="match status" value="1"/>
</dbReference>
<evidence type="ECO:0000256" key="3">
    <source>
        <dbReference type="ARBA" id="ARBA00010264"/>
    </source>
</evidence>
<evidence type="ECO:0000259" key="10">
    <source>
        <dbReference type="Pfam" id="PF03070"/>
    </source>
</evidence>
<dbReference type="CDD" id="cd19364">
    <property type="entry name" value="TenA_C_BsTenA-like"/>
    <property type="match status" value="1"/>
</dbReference>
<organism evidence="11 12">
    <name type="scientific">Paracerasibacillus soli</name>
    <dbReference type="NCBI Taxonomy" id="480284"/>
    <lineage>
        <taxon>Bacteria</taxon>
        <taxon>Bacillati</taxon>
        <taxon>Bacillota</taxon>
        <taxon>Bacilli</taxon>
        <taxon>Bacillales</taxon>
        <taxon>Bacillaceae</taxon>
        <taxon>Paracerasibacillus</taxon>
    </lineage>
</organism>